<dbReference type="PANTHER" id="PTHR43507">
    <property type="entry name" value="NADH-UBIQUINONE OXIDOREDUCTASE CHAIN 4"/>
    <property type="match status" value="1"/>
</dbReference>
<dbReference type="PRINTS" id="PR01437">
    <property type="entry name" value="NUOXDRDTASE4"/>
</dbReference>
<dbReference type="NCBIfam" id="NF004498">
    <property type="entry name" value="PRK05846.1-1"/>
    <property type="match status" value="1"/>
</dbReference>
<keyword evidence="4 9" id="KW-0812">Transmembrane</keyword>
<dbReference type="GO" id="GO:0042773">
    <property type="term" value="P:ATP synthesis coupled electron transport"/>
    <property type="evidence" value="ECO:0007669"/>
    <property type="project" value="InterPro"/>
</dbReference>
<proteinExistence type="inferred from homology"/>
<feature type="transmembrane region" description="Helical" evidence="10">
    <location>
        <begin position="421"/>
        <end position="440"/>
    </location>
</feature>
<dbReference type="GO" id="GO:0016020">
    <property type="term" value="C:membrane"/>
    <property type="evidence" value="ECO:0007669"/>
    <property type="project" value="UniProtKB-SubCell"/>
</dbReference>
<reference evidence="13" key="1">
    <citation type="submission" date="2015-01" db="EMBL/GenBank/DDBJ databases">
        <authorList>
            <person name="Manzano-Marin A."/>
            <person name="Manzano-Marin A."/>
        </authorList>
    </citation>
    <scope>NUCLEOTIDE SEQUENCE [LARGE SCALE GENOMIC DNA]</scope>
    <source>
        <strain evidence="13">obscurior</strain>
    </source>
</reference>
<evidence type="ECO:0000256" key="5">
    <source>
        <dbReference type="ARBA" id="ARBA00022989"/>
    </source>
</evidence>
<gene>
    <name evidence="12" type="primary">nuoM</name>
    <name evidence="12" type="ORF">WEOB_401</name>
</gene>
<feature type="transmembrane region" description="Helical" evidence="10">
    <location>
        <begin position="29"/>
        <end position="50"/>
    </location>
</feature>
<dbReference type="RefSeq" id="WP_281263868.1">
    <property type="nucleotide sequence ID" value="NZ_LN774881.1"/>
</dbReference>
<evidence type="ECO:0000256" key="8">
    <source>
        <dbReference type="ARBA" id="ARBA00032798"/>
    </source>
</evidence>
<dbReference type="Proteomes" id="UP000242753">
    <property type="component" value="Chromosome I"/>
</dbReference>
<comment type="subcellular location">
    <subcellularLocation>
        <location evidence="1">Endomembrane system</location>
        <topology evidence="1">Multi-pass membrane protein</topology>
    </subcellularLocation>
    <subcellularLocation>
        <location evidence="9">Membrane</location>
        <topology evidence="9">Multi-pass membrane protein</topology>
    </subcellularLocation>
</comment>
<sequence length="505" mass="58196">MLLPYLILIPFTGGILSWQLEKFTSNTKIIKWISLISTVMTFVLSIIVWVQGEQTYQISNKTYPKWKLEYVYPWISDLGINIHFAIDGLSGLMIILSGLLGMASILCSWSEINYKPGTFYFHLLWIIGSVIGIFLSINMFIFFIFWEIILIPTYFLIILWGCPTYNIYARIISAKKLLLYFQISGLIMLMAILNLASIHYYNNGFWTFEYEDLLQTKTTKTLEYLNMLSFFLAFTIKIPIIPIHGWAATVHKQSPTANSIELTSLLLKTGVYGLLRFNLTLFPQASNHFSYAAVLIGMTSMFYGAWMAYSQMNMKTFIAYTNISHMGLIIIAIYSNSLIAYQGAIIYMIANTLSSSGMFIICGQLYERLRTHNMRIMGGLWDKLNTIPKISLFFFAATFSIPGTGNFIGEIIILFGTFQNMPIITIIISFWLIFSAIYSLKKMQQVYYGKNKIKNPLKKVTKREKFIIYLITYSIIFIGLFPKSIINIYFNTINNIHHYIITHKH</sequence>
<feature type="transmembrane region" description="Helical" evidence="10">
    <location>
        <begin position="92"/>
        <end position="112"/>
    </location>
</feature>
<dbReference type="GO" id="GO:0012505">
    <property type="term" value="C:endomembrane system"/>
    <property type="evidence" value="ECO:0007669"/>
    <property type="project" value="UniProtKB-SubCell"/>
</dbReference>
<feature type="transmembrane region" description="Helical" evidence="10">
    <location>
        <begin position="392"/>
        <end position="415"/>
    </location>
</feature>
<keyword evidence="6 10" id="KW-0472">Membrane</keyword>
<dbReference type="STRING" id="1594731.WEOB_401"/>
<evidence type="ECO:0000256" key="6">
    <source>
        <dbReference type="ARBA" id="ARBA00023136"/>
    </source>
</evidence>
<feature type="transmembrane region" description="Helical" evidence="10">
    <location>
        <begin position="289"/>
        <end position="310"/>
    </location>
</feature>
<protein>
    <recommendedName>
        <fullName evidence="3">NADH-quinone oxidoreductase subunit M</fullName>
    </recommendedName>
    <alternativeName>
        <fullName evidence="7">NADH dehydrogenase I subunit M</fullName>
    </alternativeName>
    <alternativeName>
        <fullName evidence="8">NDH-1 subunit M</fullName>
    </alternativeName>
</protein>
<comment type="similarity">
    <text evidence="2">Belongs to the complex I subunit 4 family.</text>
</comment>
<dbReference type="InterPro" id="IPR010227">
    <property type="entry name" value="NADH_Q_OxRdtase_chainM/4"/>
</dbReference>
<organism evidence="12 13">
    <name type="scientific">Candidatus Westeberhardia cardiocondylae</name>
    <dbReference type="NCBI Taxonomy" id="1594731"/>
    <lineage>
        <taxon>Bacteria</taxon>
        <taxon>Pseudomonadati</taxon>
        <taxon>Pseudomonadota</taxon>
        <taxon>Gammaproteobacteria</taxon>
        <taxon>Enterobacterales</taxon>
        <taxon>Enterobacteriaceae</taxon>
        <taxon>ant endosymbionts</taxon>
        <taxon>Candidatus Westeberhardia</taxon>
    </lineage>
</organism>
<dbReference type="Pfam" id="PF00361">
    <property type="entry name" value="Proton_antipo_M"/>
    <property type="match status" value="1"/>
</dbReference>
<feature type="domain" description="NADH:quinone oxidoreductase/Mrp antiporter transmembrane" evidence="11">
    <location>
        <begin position="137"/>
        <end position="430"/>
    </location>
</feature>
<evidence type="ECO:0000313" key="13">
    <source>
        <dbReference type="Proteomes" id="UP000242753"/>
    </source>
</evidence>
<dbReference type="InterPro" id="IPR003918">
    <property type="entry name" value="NADH_UbQ_OxRdtase"/>
</dbReference>
<dbReference type="EMBL" id="LN774881">
    <property type="protein sequence ID" value="CEN32329.1"/>
    <property type="molecule type" value="Genomic_DNA"/>
</dbReference>
<dbReference type="KEGG" id="wca:WEOB_401"/>
<feature type="transmembrane region" description="Helical" evidence="10">
    <location>
        <begin position="466"/>
        <end position="490"/>
    </location>
</feature>
<evidence type="ECO:0000256" key="2">
    <source>
        <dbReference type="ARBA" id="ARBA00009025"/>
    </source>
</evidence>
<evidence type="ECO:0000256" key="3">
    <source>
        <dbReference type="ARBA" id="ARBA00019906"/>
    </source>
</evidence>
<feature type="transmembrane region" description="Helical" evidence="10">
    <location>
        <begin position="224"/>
        <end position="247"/>
    </location>
</feature>
<feature type="transmembrane region" description="Helical" evidence="10">
    <location>
        <begin position="177"/>
        <end position="201"/>
    </location>
</feature>
<evidence type="ECO:0000256" key="1">
    <source>
        <dbReference type="ARBA" id="ARBA00004127"/>
    </source>
</evidence>
<keyword evidence="13" id="KW-1185">Reference proteome</keyword>
<evidence type="ECO:0000313" key="12">
    <source>
        <dbReference type="EMBL" id="CEN32329.1"/>
    </source>
</evidence>
<dbReference type="PATRIC" id="fig|1594731.3.peg.379"/>
<dbReference type="GO" id="GO:0003954">
    <property type="term" value="F:NADH dehydrogenase activity"/>
    <property type="evidence" value="ECO:0007669"/>
    <property type="project" value="TreeGrafter"/>
</dbReference>
<evidence type="ECO:0000256" key="4">
    <source>
        <dbReference type="ARBA" id="ARBA00022692"/>
    </source>
</evidence>
<dbReference type="InterPro" id="IPR001750">
    <property type="entry name" value="ND/Mrp_TM"/>
</dbReference>
<feature type="transmembrane region" description="Helical" evidence="10">
    <location>
        <begin position="345"/>
        <end position="366"/>
    </location>
</feature>
<feature type="transmembrane region" description="Helical" evidence="10">
    <location>
        <begin position="143"/>
        <end position="165"/>
    </location>
</feature>
<dbReference type="GO" id="GO:0008137">
    <property type="term" value="F:NADH dehydrogenase (ubiquinone) activity"/>
    <property type="evidence" value="ECO:0007669"/>
    <property type="project" value="InterPro"/>
</dbReference>
<feature type="transmembrane region" description="Helical" evidence="10">
    <location>
        <begin position="317"/>
        <end position="339"/>
    </location>
</feature>
<evidence type="ECO:0000259" key="11">
    <source>
        <dbReference type="Pfam" id="PF00361"/>
    </source>
</evidence>
<evidence type="ECO:0000256" key="7">
    <source>
        <dbReference type="ARBA" id="ARBA00031584"/>
    </source>
</evidence>
<dbReference type="NCBIfam" id="TIGR01972">
    <property type="entry name" value="NDH_I_M"/>
    <property type="match status" value="1"/>
</dbReference>
<dbReference type="AlphaFoldDB" id="A0A0H5BXA1"/>
<dbReference type="PANTHER" id="PTHR43507:SF1">
    <property type="entry name" value="NADH-UBIQUINONE OXIDOREDUCTASE CHAIN 4"/>
    <property type="match status" value="1"/>
</dbReference>
<evidence type="ECO:0000256" key="10">
    <source>
        <dbReference type="SAM" id="Phobius"/>
    </source>
</evidence>
<feature type="transmembrane region" description="Helical" evidence="10">
    <location>
        <begin position="119"/>
        <end position="137"/>
    </location>
</feature>
<accession>A0A0H5BXA1</accession>
<name>A0A0H5BXA1_9ENTR</name>
<keyword evidence="5 10" id="KW-1133">Transmembrane helix</keyword>
<evidence type="ECO:0000256" key="9">
    <source>
        <dbReference type="RuleBase" id="RU000320"/>
    </source>
</evidence>
<dbReference type="GO" id="GO:0048039">
    <property type="term" value="F:ubiquinone binding"/>
    <property type="evidence" value="ECO:0007669"/>
    <property type="project" value="TreeGrafter"/>
</dbReference>
<dbReference type="GO" id="GO:0015990">
    <property type="term" value="P:electron transport coupled proton transport"/>
    <property type="evidence" value="ECO:0007669"/>
    <property type="project" value="TreeGrafter"/>
</dbReference>